<dbReference type="InterPro" id="IPR002514">
    <property type="entry name" value="Transposase_8"/>
</dbReference>
<dbReference type="Pfam" id="PF01527">
    <property type="entry name" value="HTH_Tnp_1"/>
    <property type="match status" value="1"/>
</dbReference>
<evidence type="ECO:0000313" key="3">
    <source>
        <dbReference type="EMBL" id="NKM48762.1"/>
    </source>
</evidence>
<feature type="coiled-coil region" evidence="1">
    <location>
        <begin position="113"/>
        <end position="143"/>
    </location>
</feature>
<feature type="region of interest" description="Disordered" evidence="2">
    <location>
        <begin position="1"/>
        <end position="51"/>
    </location>
</feature>
<dbReference type="GO" id="GO:0003677">
    <property type="term" value="F:DNA binding"/>
    <property type="evidence" value="ECO:0007669"/>
    <property type="project" value="InterPro"/>
</dbReference>
<dbReference type="RefSeq" id="WP_168277038.1">
    <property type="nucleotide sequence ID" value="NZ_WIEZ01000018.1"/>
</dbReference>
<accession>A0A8I2KI92</accession>
<sequence>MIEDDVPTQSDSTETKPEVEKTTVTARGKRSRPKKAATGKVAGKVQESDKPRLRRLSDAEKLEKIRLVEAAVAGGATLKDAVGAVSISDQTYYTWKKAVALPASGTSSSPVAVDDEFAEFIQLEEENRRLRRLLGEKLRTENAELRKRLGIT</sequence>
<dbReference type="SUPFAM" id="SSF46689">
    <property type="entry name" value="Homeodomain-like"/>
    <property type="match status" value="1"/>
</dbReference>
<feature type="compositionally biased region" description="Basic residues" evidence="2">
    <location>
        <begin position="27"/>
        <end position="37"/>
    </location>
</feature>
<dbReference type="EMBL" id="WIEZ01000018">
    <property type="protein sequence ID" value="NKM48762.1"/>
    <property type="molecule type" value="Genomic_DNA"/>
</dbReference>
<gene>
    <name evidence="3" type="ORF">GFL91_28175</name>
</gene>
<evidence type="ECO:0000256" key="1">
    <source>
        <dbReference type="SAM" id="Coils"/>
    </source>
</evidence>
<name>A0A8I2KI92_RHILV</name>
<protein>
    <submittedName>
        <fullName evidence="3">Transposase</fullName>
    </submittedName>
</protein>
<evidence type="ECO:0000256" key="2">
    <source>
        <dbReference type="SAM" id="MobiDB-lite"/>
    </source>
</evidence>
<dbReference type="Proteomes" id="UP000662259">
    <property type="component" value="Unassembled WGS sequence"/>
</dbReference>
<dbReference type="InterPro" id="IPR009057">
    <property type="entry name" value="Homeodomain-like_sf"/>
</dbReference>
<keyword evidence="1" id="KW-0175">Coiled coil</keyword>
<evidence type="ECO:0000313" key="4">
    <source>
        <dbReference type="Proteomes" id="UP000662259"/>
    </source>
</evidence>
<comment type="caution">
    <text evidence="3">The sequence shown here is derived from an EMBL/GenBank/DDBJ whole genome shotgun (WGS) entry which is preliminary data.</text>
</comment>
<reference evidence="3" key="1">
    <citation type="submission" date="2019-10" db="EMBL/GenBank/DDBJ databases">
        <title>Rhizobium leguminosarum symbiovar viciae collection.</title>
        <authorList>
            <person name="Boivin S."/>
            <person name="Lepetit M."/>
        </authorList>
    </citation>
    <scope>NUCLEOTIDE SEQUENCE</scope>
    <source>
        <strain evidence="3">L143</strain>
    </source>
</reference>
<dbReference type="AlphaFoldDB" id="A0A8I2KI92"/>
<organism evidence="3 4">
    <name type="scientific">Rhizobium leguminosarum bv. viciae</name>
    <dbReference type="NCBI Taxonomy" id="387"/>
    <lineage>
        <taxon>Bacteria</taxon>
        <taxon>Pseudomonadati</taxon>
        <taxon>Pseudomonadota</taxon>
        <taxon>Alphaproteobacteria</taxon>
        <taxon>Hyphomicrobiales</taxon>
        <taxon>Rhizobiaceae</taxon>
        <taxon>Rhizobium/Agrobacterium group</taxon>
        <taxon>Rhizobium</taxon>
    </lineage>
</organism>
<proteinExistence type="predicted"/>
<dbReference type="GO" id="GO:0006313">
    <property type="term" value="P:DNA transposition"/>
    <property type="evidence" value="ECO:0007669"/>
    <property type="project" value="InterPro"/>
</dbReference>
<dbReference type="GO" id="GO:0004803">
    <property type="term" value="F:transposase activity"/>
    <property type="evidence" value="ECO:0007669"/>
    <property type="project" value="InterPro"/>
</dbReference>